<dbReference type="CDD" id="cd00176">
    <property type="entry name" value="SPEC"/>
    <property type="match status" value="9"/>
</dbReference>
<dbReference type="Pfam" id="PF02187">
    <property type="entry name" value="GAS2"/>
    <property type="match status" value="1"/>
</dbReference>
<feature type="coiled-coil region" evidence="4">
    <location>
        <begin position="1286"/>
        <end position="1380"/>
    </location>
</feature>
<dbReference type="SUPFAM" id="SSF47473">
    <property type="entry name" value="EF-hand"/>
    <property type="match status" value="1"/>
</dbReference>
<dbReference type="WBParaSite" id="SMUV_0000459501-mRNA-1">
    <property type="protein sequence ID" value="SMUV_0000459501-mRNA-1"/>
    <property type="gene ID" value="SMUV_0000459501"/>
</dbReference>
<feature type="coiled-coil region" evidence="4">
    <location>
        <begin position="492"/>
        <end position="570"/>
    </location>
</feature>
<evidence type="ECO:0000313" key="8">
    <source>
        <dbReference type="WBParaSite" id="SMUV_0000459501-mRNA-1"/>
    </source>
</evidence>
<evidence type="ECO:0000256" key="2">
    <source>
        <dbReference type="ARBA" id="ARBA00022490"/>
    </source>
</evidence>
<dbReference type="SUPFAM" id="SSF46966">
    <property type="entry name" value="Spectrin repeat"/>
    <property type="match status" value="15"/>
</dbReference>
<evidence type="ECO:0000256" key="4">
    <source>
        <dbReference type="SAM" id="Coils"/>
    </source>
</evidence>
<feature type="coiled-coil region" evidence="4">
    <location>
        <begin position="1101"/>
        <end position="1128"/>
    </location>
</feature>
<dbReference type="GO" id="GO:0045104">
    <property type="term" value="P:intermediate filament cytoskeleton organization"/>
    <property type="evidence" value="ECO:0007669"/>
    <property type="project" value="InterPro"/>
</dbReference>
<accession>A0A0N5AJF6</accession>
<proteinExistence type="predicted"/>
<evidence type="ECO:0000256" key="5">
    <source>
        <dbReference type="SAM" id="MobiDB-lite"/>
    </source>
</evidence>
<dbReference type="Gene3D" id="3.30.920.20">
    <property type="entry name" value="Gas2-like domain"/>
    <property type="match status" value="1"/>
</dbReference>
<evidence type="ECO:0000256" key="3">
    <source>
        <dbReference type="ARBA" id="ARBA00023212"/>
    </source>
</evidence>
<comment type="subcellular location">
    <subcellularLocation>
        <location evidence="1">Cytoplasm</location>
        <location evidence="1">Cytoskeleton</location>
    </subcellularLocation>
</comment>
<sequence length="3636" mass="413401">MLNSVGSAVIDNAKTISSPKDAENLQKDIEALHLKLKTDATIIETSIKEADRLCAEEADMLTPDQFHGLKERRNQLESTYMRLLQHSDELLKKVNDITKFLLEFTSSASAFQSFITCKTREIGVIKAESGDLDKISVSMRRAEVLEDDVLRSKEQLEAIMNLLRQVRKALDDYAVELHIPYPNVKITTLDAPELGETLNTLQMDYGVLVEECSNLKEFLERLLSLSSHHNKNITTFEEEMVQLEAQINEAFEKVTKDDVISDAASASALLTELENLQTFSLEQDNRFDEIKKHADKLEEALTGTDAQKRIALESKQVLEDFKRRQNRARESIDGSVDSWRSKMAKSEGLREGVKDLLEWLSREQERLKSAPQLPLILSQLTEIKNEGEFAHKEIISRQKVLNSFEKEIFRNGDVKSAEVKNPELVAQYRKAESMFQPLISVSKAYCENVAELCTLLSSLNDGRKLLNDKIDIVEKKIGGISPLNQSDMESISSTLNELIAEDLQKLKDLENRIIEMPNTVEIDDVVTPMLNIEERINNLCKKLSSLKDRSENLLELKATYEEKKKNLDNKLCSLKAKLDDLDKIPLQEQQIVAQRMICEEVQNDYRSLQCDLDSFCKIGSDLIQLETITRAYGAGATDYEDQGYRLREVSSVAQRYDALAGQLKHKTEQIGLINEKLCDLYTTKNKLMQWTVQQCCMLEAECPAALTESDIAKNLSKVAKIEKTMEKDMLPSLQELRTKVKSLLNDASTTGGTDVLEAEKEVEKAWEKLQQTIGLIKHHSDVSRRLLEDAEDMDKWLKQKVRMLNVMEETINVDPKVINGQLVQVELLSSEMTDQESNRNKLNDLANELINNSDGVNRQQIIEKMDELNRKWVTFSNKLKSDAAKLSDVKESITRFSALQRSIKSTLLELAENVEEISRCPLTDSEVFEEHLNKLCQLQEKSSSVKEKVEELRSLGDFIALCLPSVENDVSEQLHASAKYAEELDKRIESLKNASLNAKKMESETTKEVESTFKWLKGVKGQLNDIGNVSADPRVLAEQTKNIGELYTDVLGREGDIALLRAKLNEQLKKSANPGLKTLYDNLYAEWIPVLEETKKKHATVEKVSALVKQLENMLDTFDQQTAVAQNNLKELSLGKMSDVKEMERQVELSMVELNSFEPLMSKLEKAVGGKSTSTLRRRLDNAQNDWAVLAKDVRNLVAKQQNKNELQNHFDKCKLETTALLNSAHEVIAPLDGKVGMESSIISVLPDKSAIEKVISDLKTGWIRQSNEMKCTAGEMQNVIDADEAAALRSNIDELESSYKELLDKLENKLDELIHKEEQADQLNYQVLEIGKDVQKIGSVMLYPIDVQTDHLKQEQSKCDELLQEINDKEKALNDLTNQLKSDCESGIITSSQLDGSLNQLIKTKEELASHKRRISQRKDKVSELLSSVENLQSEVGDICRELEDMSQCDILQKPIKPDLANLKGHQEEIRSFKDKLRKEIGGRVEKSIGDCDKLLKSADKQANVSEIDFIKSKLVQSWNDVCGCVSEHEKQVCSSIQELGTYADAYKALLAWLEDTEEALDNQQPPSTEYKVVKAQSAANDILLKHIEEKQPSVEKLKALMGKVVPVSGGDSQYITVKDSSEDFAKRYSQLLERAHTSRTQLHEALELAEKWSHLAAPLLLWLDATEKSVQQLGKVPVNKEVMQQQIDAHQTLQENIELKQREFDQLTAFCPRLAGLTSEKEAEELEEHMNGLLCRYQDLRDRTNQCGLLLKQLDEDIGCFLDETNALAEWLDKMENEIDKIQDISIHPDELIEQSSTLTELAMEVTDEEALVANVVENGRDLCRHTSGDEAIVLQTRIEGLRNRYLQLAAVTDSKIALLSEALPLAERFEDGYTNLQQWMDAVDQDLQDIDQVPLEAQSTLVNQMEEDLNKWRSDVDEVNNISKQLIHLSERQTADELESRTDDLNRRFNVLADQVTRKAEKLALAEKQSRQVLDELDYLNGWFSDALERLKQASAPAVDPDYVKKQLKNQKLMNDDIAVMRSRLRDATADAQKVARALGDEADGQNALVASKIEAGRELSTEVAELGEKRLEELGQALALCQEVEQSFGELHTWLENIEAQIESTSKLNTGIQRHELLEQQAINAELEESIQSQKPLLDRFERNATALGELCDDEDTAQLYKIAEGLQERYEEVKNAVKNRALALDSAIEHSSQFTDRLDVILSKLGGAAAQIRNPDPVSADPERIRSQISDNMALKEELKLKEGALQSVKESADVILKQAKSNDPAVTEINAKIEKLDALWQELNNGVAARGNELENTLAKTVRFWSDLEKCQNAIEELRVKITDIQPAAGQPAVIKEQQNTLLAIEGDIHETEPMVNELRLAGMDLCSSVASDERTHVEQQIGVVESNWATVTDLYALKNKDLIDAMENAMEFHGLYSELLNWMLEREEKMAEFSRMPGPSSTDVKNELAALDEMKTVLDEKVVQKERLNQLCANLCVGATVQQCAAIRAPLNDLNNRWNKLYVTLNERQQKVERALLEMGQFSQAYDQLMGWIEKTSHTLEEIDSAPANLKQVEIEVCKYKVVQNDIRAHETSVETLNSAAKRIINADPNSTSATQPMIDELNSQWHMLVDKLDNLWTQLTGAREAAESLGGEMDKWALWLQDKDADLSHSKPFAGLPETARAQLDDFFVLKAEIEQNKPELEAHLEAGAKYLSSNAENKDSWVAQKQQQLRRKWIQIQEKLCDKEQKLRIALADAEQLSAALNAMNDWLSNAETRLGILEPVSRIPENLERQIAEQKSFETEVAEQRDLMADLKSKGTKLQYLCEKKDAIPIKNNLVSARHRLDKITSRCADRGKQLESCYKDSTLYFDSCVDLMEWLNTSLKWIEDRNAEALFGENIREALDQHKNFQRELGTKQPLFDTTYKRGKSLSDHAPKAEQATFDDMNETLREHWSQLCNASIQRQRNIEETLLESGQFDDALSSLREWLEKTLPEVEVKSGESAYGDMETVNLFAEENQAFKDELASRQGSLDSVRRRAEQILNARKECDSSEGLRNNLNQLNNDWEKLESLVSKRQDNISEALEKATVFGDEARSILDWLPRIEDRLRMKGQKAETETEILDHMDEVAQIRKELDDASPRLEKVLNLGREILSKCHTNAEQNMKYWLKVLQTRWDEQLTDLHEQEELISKLLKFINAKDADLKVLSSNELPYDMEEVEKLLIEHEEFDNSLREKQNEVSNATVGRRMPIVSPQSAQPAKHQKPLLKKEKPVRHPKADLLSQKWNRLWLDSVEYGSRLRKMKEHLEELKKLESFTFDEWRERYLEWTDFGKARISDLFRRIDKSGTGSVPRNAFIEEILRSRFPTTQLEMEKVADEFDKGDGLIDSKEFMARLRSEFAKKLPMKQKTEGEKINEEVQRQSEKCSCHTPYRIQKVSEGHYRFGDTQIKRMVRILRFTVMVRVGGGWVALDEFLHKHDPCRAKGRTNIDLQRGFYNDVRPINAHDSMKMFTKSRSASNRASPVTVGSDIGQYSRYATTPGPITKIREKTERSVPMHIEKHTPSSSQVSLNEGSFLPRRTSDVSMQDGKIRRSSISSNISRSNSRGEIYDMLRPSSRCSESSDLFERPTRIPSLRGKKGVNYRPSSARNSPHC</sequence>
<dbReference type="GO" id="GO:0005886">
    <property type="term" value="C:plasma membrane"/>
    <property type="evidence" value="ECO:0007669"/>
    <property type="project" value="UniProtKB-SubCell"/>
</dbReference>
<keyword evidence="7" id="KW-1185">Reference proteome</keyword>
<feature type="region of interest" description="Disordered" evidence="5">
    <location>
        <begin position="3560"/>
        <end position="3636"/>
    </location>
</feature>
<dbReference type="SMART" id="SM00243">
    <property type="entry name" value="GAS2"/>
    <property type="match status" value="1"/>
</dbReference>
<keyword evidence="4" id="KW-0175">Coiled coil</keyword>
<dbReference type="PROSITE" id="PS51460">
    <property type="entry name" value="GAR"/>
    <property type="match status" value="1"/>
</dbReference>
<dbReference type="InterPro" id="IPR043197">
    <property type="entry name" value="Plakin"/>
</dbReference>
<dbReference type="SUPFAM" id="SSF143575">
    <property type="entry name" value="GAS2 domain-like"/>
    <property type="match status" value="1"/>
</dbReference>
<dbReference type="STRING" id="451379.A0A0N5AJF6"/>
<dbReference type="Gene3D" id="1.20.58.60">
    <property type="match status" value="16"/>
</dbReference>
<dbReference type="Gene3D" id="1.10.238.10">
    <property type="entry name" value="EF-hand"/>
    <property type="match status" value="1"/>
</dbReference>
<feature type="coiled-coil region" evidence="4">
    <location>
        <begin position="226"/>
        <end position="253"/>
    </location>
</feature>
<dbReference type="PANTHER" id="PTHR23169:SF23">
    <property type="entry name" value="SHORT STOP, ISOFORM H"/>
    <property type="match status" value="1"/>
</dbReference>
<reference evidence="8" key="1">
    <citation type="submission" date="2016-04" db="UniProtKB">
        <authorList>
            <consortium name="WormBaseParasite"/>
        </authorList>
    </citation>
    <scope>IDENTIFICATION</scope>
</reference>
<organism evidence="7 8">
    <name type="scientific">Syphacia muris</name>
    <dbReference type="NCBI Taxonomy" id="451379"/>
    <lineage>
        <taxon>Eukaryota</taxon>
        <taxon>Metazoa</taxon>
        <taxon>Ecdysozoa</taxon>
        <taxon>Nematoda</taxon>
        <taxon>Chromadorea</taxon>
        <taxon>Rhabditida</taxon>
        <taxon>Spirurina</taxon>
        <taxon>Oxyuridomorpha</taxon>
        <taxon>Oxyuroidea</taxon>
        <taxon>Oxyuridae</taxon>
        <taxon>Syphacia</taxon>
    </lineage>
</organism>
<evidence type="ECO:0000259" key="6">
    <source>
        <dbReference type="PROSITE" id="PS51460"/>
    </source>
</evidence>
<dbReference type="InterPro" id="IPR002017">
    <property type="entry name" value="Spectrin_repeat"/>
</dbReference>
<dbReference type="PANTHER" id="PTHR23169">
    <property type="entry name" value="ENVOPLAKIN"/>
    <property type="match status" value="1"/>
</dbReference>
<keyword evidence="3" id="KW-0206">Cytoskeleton</keyword>
<dbReference type="GO" id="GO:0005737">
    <property type="term" value="C:cytoplasm"/>
    <property type="evidence" value="ECO:0007669"/>
    <property type="project" value="TreeGrafter"/>
</dbReference>
<dbReference type="GO" id="GO:0008017">
    <property type="term" value="F:microtubule binding"/>
    <property type="evidence" value="ECO:0007669"/>
    <property type="project" value="InterPro"/>
</dbReference>
<feature type="compositionally biased region" description="Polar residues" evidence="5">
    <location>
        <begin position="3626"/>
        <end position="3636"/>
    </location>
</feature>
<dbReference type="InterPro" id="IPR036534">
    <property type="entry name" value="GAR_dom_sf"/>
</dbReference>
<feature type="coiled-coil region" evidence="4">
    <location>
        <begin position="825"/>
        <end position="852"/>
    </location>
</feature>
<feature type="coiled-coil region" evidence="4">
    <location>
        <begin position="1898"/>
        <end position="1958"/>
    </location>
</feature>
<dbReference type="GO" id="GO:0030056">
    <property type="term" value="C:hemidesmosome"/>
    <property type="evidence" value="ECO:0007669"/>
    <property type="project" value="TreeGrafter"/>
</dbReference>
<dbReference type="GO" id="GO:0031122">
    <property type="term" value="P:cytoplasmic microtubule organization"/>
    <property type="evidence" value="ECO:0007669"/>
    <property type="project" value="TreeGrafter"/>
</dbReference>
<keyword evidence="2" id="KW-0963">Cytoplasm</keyword>
<evidence type="ECO:0000313" key="7">
    <source>
        <dbReference type="Proteomes" id="UP000046393"/>
    </source>
</evidence>
<feature type="domain" description="GAR" evidence="6">
    <location>
        <begin position="3393"/>
        <end position="3465"/>
    </location>
</feature>
<dbReference type="GO" id="GO:0005882">
    <property type="term" value="C:intermediate filament"/>
    <property type="evidence" value="ECO:0007669"/>
    <property type="project" value="TreeGrafter"/>
</dbReference>
<dbReference type="GO" id="GO:0005198">
    <property type="term" value="F:structural molecule activity"/>
    <property type="evidence" value="ECO:0007669"/>
    <property type="project" value="TreeGrafter"/>
</dbReference>
<dbReference type="InterPro" id="IPR011992">
    <property type="entry name" value="EF-hand-dom_pair"/>
</dbReference>
<feature type="compositionally biased region" description="Low complexity" evidence="5">
    <location>
        <begin position="3576"/>
        <end position="3588"/>
    </location>
</feature>
<evidence type="ECO:0000256" key="1">
    <source>
        <dbReference type="ARBA" id="ARBA00004245"/>
    </source>
</evidence>
<dbReference type="InterPro" id="IPR018159">
    <property type="entry name" value="Spectrin/alpha-actinin"/>
</dbReference>
<dbReference type="Proteomes" id="UP000046393">
    <property type="component" value="Unplaced"/>
</dbReference>
<dbReference type="SMART" id="SM00150">
    <property type="entry name" value="SPEC"/>
    <property type="match status" value="18"/>
</dbReference>
<dbReference type="InterPro" id="IPR003108">
    <property type="entry name" value="GAR_dom"/>
</dbReference>
<name>A0A0N5AJF6_9BILA</name>
<protein>
    <submittedName>
        <fullName evidence="8">GAR domain-containing protein</fullName>
    </submittedName>
</protein>
<feature type="coiled-coil region" evidence="4">
    <location>
        <begin position="1685"/>
        <end position="1745"/>
    </location>
</feature>
<dbReference type="Pfam" id="PF00435">
    <property type="entry name" value="Spectrin"/>
    <property type="match status" value="9"/>
</dbReference>
<dbReference type="GO" id="GO:0042060">
    <property type="term" value="P:wound healing"/>
    <property type="evidence" value="ECO:0007669"/>
    <property type="project" value="TreeGrafter"/>
</dbReference>